<dbReference type="GeneID" id="25565957"/>
<dbReference type="GO" id="GO:0004674">
    <property type="term" value="F:protein serine/threonine kinase activity"/>
    <property type="evidence" value="ECO:0007669"/>
    <property type="project" value="UniProtKB-KW"/>
</dbReference>
<feature type="domain" description="Protein kinase" evidence="2">
    <location>
        <begin position="331"/>
        <end position="586"/>
    </location>
</feature>
<dbReference type="PROSITE" id="PS00108">
    <property type="entry name" value="PROTEIN_KINASE_ST"/>
    <property type="match status" value="1"/>
</dbReference>
<evidence type="ECO:0000259" key="2">
    <source>
        <dbReference type="PROSITE" id="PS50011"/>
    </source>
</evidence>
<dbReference type="InterPro" id="IPR011009">
    <property type="entry name" value="Kinase-like_dom_sf"/>
</dbReference>
<dbReference type="EMBL" id="GL349461">
    <property type="protein sequence ID" value="KNC50399.1"/>
    <property type="molecule type" value="Genomic_DNA"/>
</dbReference>
<keyword evidence="4" id="KW-1185">Reference proteome</keyword>
<dbReference type="Pfam" id="PF00069">
    <property type="entry name" value="Pkinase"/>
    <property type="match status" value="1"/>
</dbReference>
<name>A0A0L0DDK6_THETB</name>
<keyword evidence="1" id="KW-0732">Signal</keyword>
<dbReference type="SUPFAM" id="SSF56112">
    <property type="entry name" value="Protein kinase-like (PK-like)"/>
    <property type="match status" value="1"/>
</dbReference>
<gene>
    <name evidence="3" type="ORF">AMSG_06890</name>
</gene>
<evidence type="ECO:0000256" key="1">
    <source>
        <dbReference type="SAM" id="SignalP"/>
    </source>
</evidence>
<dbReference type="GO" id="GO:0005524">
    <property type="term" value="F:ATP binding"/>
    <property type="evidence" value="ECO:0007669"/>
    <property type="project" value="InterPro"/>
</dbReference>
<dbReference type="eggNOG" id="KOG0594">
    <property type="taxonomic scope" value="Eukaryota"/>
</dbReference>
<dbReference type="RefSeq" id="XP_013756941.1">
    <property type="nucleotide sequence ID" value="XM_013901487.1"/>
</dbReference>
<proteinExistence type="predicted"/>
<dbReference type="InterPro" id="IPR000719">
    <property type="entry name" value="Prot_kinase_dom"/>
</dbReference>
<organism evidence="3 4">
    <name type="scientific">Thecamonas trahens ATCC 50062</name>
    <dbReference type="NCBI Taxonomy" id="461836"/>
    <lineage>
        <taxon>Eukaryota</taxon>
        <taxon>Apusozoa</taxon>
        <taxon>Apusomonadida</taxon>
        <taxon>Apusomonadidae</taxon>
        <taxon>Thecamonas</taxon>
    </lineage>
</organism>
<evidence type="ECO:0000313" key="3">
    <source>
        <dbReference type="EMBL" id="KNC50399.1"/>
    </source>
</evidence>
<feature type="signal peptide" evidence="1">
    <location>
        <begin position="1"/>
        <end position="21"/>
    </location>
</feature>
<reference evidence="3 4" key="1">
    <citation type="submission" date="2010-05" db="EMBL/GenBank/DDBJ databases">
        <title>The Genome Sequence of Thecamonas trahens ATCC 50062.</title>
        <authorList>
            <consortium name="The Broad Institute Genome Sequencing Platform"/>
            <person name="Russ C."/>
            <person name="Cuomo C."/>
            <person name="Shea T."/>
            <person name="Young S.K."/>
            <person name="Zeng Q."/>
            <person name="Koehrsen M."/>
            <person name="Haas B."/>
            <person name="Borodovsky M."/>
            <person name="Guigo R."/>
            <person name="Alvarado L."/>
            <person name="Berlin A."/>
            <person name="Bochicchio J."/>
            <person name="Borenstein D."/>
            <person name="Chapman S."/>
            <person name="Chen Z."/>
            <person name="Freedman E."/>
            <person name="Gellesch M."/>
            <person name="Goldberg J."/>
            <person name="Griggs A."/>
            <person name="Gujja S."/>
            <person name="Heilman E."/>
            <person name="Heiman D."/>
            <person name="Hepburn T."/>
            <person name="Howarth C."/>
            <person name="Jen D."/>
            <person name="Larson L."/>
            <person name="Mehta T."/>
            <person name="Park D."/>
            <person name="Pearson M."/>
            <person name="Roberts A."/>
            <person name="Saif S."/>
            <person name="Shenoy N."/>
            <person name="Sisk P."/>
            <person name="Stolte C."/>
            <person name="Sykes S."/>
            <person name="Thomson T."/>
            <person name="Walk T."/>
            <person name="White J."/>
            <person name="Yandava C."/>
            <person name="Burger G."/>
            <person name="Gray M.W."/>
            <person name="Holland P.W.H."/>
            <person name="King N."/>
            <person name="Lang F.B.F."/>
            <person name="Roger A.J."/>
            <person name="Ruiz-Trillo I."/>
            <person name="Lander E."/>
            <person name="Nusbaum C."/>
        </authorList>
    </citation>
    <scope>NUCLEOTIDE SEQUENCE [LARGE SCALE GENOMIC DNA]</scope>
    <source>
        <strain evidence="3 4">ATCC 50062</strain>
    </source>
</reference>
<dbReference type="PANTHER" id="PTHR24347">
    <property type="entry name" value="SERINE/THREONINE-PROTEIN KINASE"/>
    <property type="match status" value="1"/>
</dbReference>
<keyword evidence="3" id="KW-0723">Serine/threonine-protein kinase</keyword>
<dbReference type="InterPro" id="IPR008271">
    <property type="entry name" value="Ser/Thr_kinase_AS"/>
</dbReference>
<sequence>MLPALSLVVTLVVALALGAAAAGCQPADVRCTEMASCAPLHGPACVLDGELAGLDVNDELLDAPRSARASHAVGTCWMGRCKAEMPVSDGPGYVVDAFSPEAYAWVDLSKDSNATELNMGRDDDGVTMALPFAVPVYSAWHGVVTIGSNGLLGFGRFSPTSVPHSPESLPAYRMHGTVLAPYWCDLDLSLAGKVFVRSFGSGLTASWLVQFDRVAQYGAKSLGVETASFQVRLHPSGEIHVQYRKMPSARGGERGEVRKHAIGIQESETGDALTVRISREPLGGSVGLILKPQRIPPPLPWDAAASLFKLVDPASKIFPFESNIFALGDRFHFIERIHLESQLVVYSARERATGALVAIKIAQLDHDPDERPPVGEDVPRDVRVHAVVQGHPRINKLVDWVPLVETGTYALVMEFRNTSEAVTRLELPQIARYMVDALGALAHVHGKGIIYRDFKRDNLFYEPLTGRVTLMDFDCSTFHDPAIGHTSMTGTEGHLAPEMEGINAAYKAAKKVAEEAADAAGGDAGDPPRHGLAKNYGIVGYSWPVDVWAAGVVFGELLFHLEDKGEVPWSEFYSTRSCGLCSIQTR</sequence>
<protein>
    <submittedName>
        <fullName evidence="3">Serine/threonine protein kinase</fullName>
    </submittedName>
</protein>
<evidence type="ECO:0000313" key="4">
    <source>
        <dbReference type="Proteomes" id="UP000054408"/>
    </source>
</evidence>
<dbReference type="Gene3D" id="3.30.200.20">
    <property type="entry name" value="Phosphorylase Kinase, domain 1"/>
    <property type="match status" value="1"/>
</dbReference>
<feature type="chain" id="PRO_5005537486" evidence="1">
    <location>
        <begin position="22"/>
        <end position="586"/>
    </location>
</feature>
<dbReference type="Proteomes" id="UP000054408">
    <property type="component" value="Unassembled WGS sequence"/>
</dbReference>
<keyword evidence="3" id="KW-0418">Kinase</keyword>
<dbReference type="STRING" id="461836.A0A0L0DDK6"/>
<accession>A0A0L0DDK6</accession>
<dbReference type="AlphaFoldDB" id="A0A0L0DDK6"/>
<dbReference type="SMART" id="SM00220">
    <property type="entry name" value="S_TKc"/>
    <property type="match status" value="1"/>
</dbReference>
<dbReference type="Gene3D" id="1.10.510.10">
    <property type="entry name" value="Transferase(Phosphotransferase) domain 1"/>
    <property type="match status" value="1"/>
</dbReference>
<dbReference type="PROSITE" id="PS50011">
    <property type="entry name" value="PROTEIN_KINASE_DOM"/>
    <property type="match status" value="1"/>
</dbReference>
<keyword evidence="3" id="KW-0808">Transferase</keyword>